<comment type="caution">
    <text evidence="1">The sequence shown here is derived from an EMBL/GenBank/DDBJ whole genome shotgun (WGS) entry which is preliminary data.</text>
</comment>
<gene>
    <name evidence="1" type="ORF">Q31b_42420</name>
</gene>
<organism evidence="1 2">
    <name type="scientific">Novipirellula aureliae</name>
    <dbReference type="NCBI Taxonomy" id="2527966"/>
    <lineage>
        <taxon>Bacteria</taxon>
        <taxon>Pseudomonadati</taxon>
        <taxon>Planctomycetota</taxon>
        <taxon>Planctomycetia</taxon>
        <taxon>Pirellulales</taxon>
        <taxon>Pirellulaceae</taxon>
        <taxon>Novipirellula</taxon>
    </lineage>
</organism>
<accession>A0A5C6DTA6</accession>
<keyword evidence="2" id="KW-1185">Reference proteome</keyword>
<dbReference type="AlphaFoldDB" id="A0A5C6DTA6"/>
<name>A0A5C6DTA6_9BACT</name>
<dbReference type="EMBL" id="SJPY01000006">
    <property type="protein sequence ID" value="TWU39157.1"/>
    <property type="molecule type" value="Genomic_DNA"/>
</dbReference>
<evidence type="ECO:0000313" key="2">
    <source>
        <dbReference type="Proteomes" id="UP000315471"/>
    </source>
</evidence>
<reference evidence="1 2" key="1">
    <citation type="submission" date="2019-02" db="EMBL/GenBank/DDBJ databases">
        <title>Deep-cultivation of Planctomycetes and their phenomic and genomic characterization uncovers novel biology.</title>
        <authorList>
            <person name="Wiegand S."/>
            <person name="Jogler M."/>
            <person name="Boedeker C."/>
            <person name="Pinto D."/>
            <person name="Vollmers J."/>
            <person name="Rivas-Marin E."/>
            <person name="Kohn T."/>
            <person name="Peeters S.H."/>
            <person name="Heuer A."/>
            <person name="Rast P."/>
            <person name="Oberbeckmann S."/>
            <person name="Bunk B."/>
            <person name="Jeske O."/>
            <person name="Meyerdierks A."/>
            <person name="Storesund J.E."/>
            <person name="Kallscheuer N."/>
            <person name="Luecker S."/>
            <person name="Lage O.M."/>
            <person name="Pohl T."/>
            <person name="Merkel B.J."/>
            <person name="Hornburger P."/>
            <person name="Mueller R.-W."/>
            <person name="Bruemmer F."/>
            <person name="Labrenz M."/>
            <person name="Spormann A.M."/>
            <person name="Op Den Camp H."/>
            <person name="Overmann J."/>
            <person name="Amann R."/>
            <person name="Jetten M.S.M."/>
            <person name="Mascher T."/>
            <person name="Medema M.H."/>
            <person name="Devos D.P."/>
            <person name="Kaster A.-K."/>
            <person name="Ovreas L."/>
            <person name="Rohde M."/>
            <person name="Galperin M.Y."/>
            <person name="Jogler C."/>
        </authorList>
    </citation>
    <scope>NUCLEOTIDE SEQUENCE [LARGE SCALE GENOMIC DNA]</scope>
    <source>
        <strain evidence="1 2">Q31b</strain>
    </source>
</reference>
<protein>
    <submittedName>
        <fullName evidence="1">Uncharacterized protein</fullName>
    </submittedName>
</protein>
<dbReference type="Proteomes" id="UP000315471">
    <property type="component" value="Unassembled WGS sequence"/>
</dbReference>
<proteinExistence type="predicted"/>
<sequence length="64" mass="7143">MTNEALRELIKSPAVAKQLLSKLTKISQGIQVVEIQTANGRTRKLRAARLVKQGDKLRVSRESD</sequence>
<evidence type="ECO:0000313" key="1">
    <source>
        <dbReference type="EMBL" id="TWU39157.1"/>
    </source>
</evidence>